<proteinExistence type="predicted"/>
<name>A0A1G2MQT8_9BACT</name>
<accession>A0A1G2MQT8</accession>
<comment type="caution">
    <text evidence="2">The sequence shown here is derived from an EMBL/GenBank/DDBJ whole genome shotgun (WGS) entry which is preliminary data.</text>
</comment>
<feature type="transmembrane region" description="Helical" evidence="1">
    <location>
        <begin position="39"/>
        <end position="56"/>
    </location>
</feature>
<protein>
    <submittedName>
        <fullName evidence="2">Uncharacterized protein</fullName>
    </submittedName>
</protein>
<keyword evidence="1" id="KW-1133">Transmembrane helix</keyword>
<feature type="transmembrane region" description="Helical" evidence="1">
    <location>
        <begin position="68"/>
        <end position="91"/>
    </location>
</feature>
<dbReference type="AlphaFoldDB" id="A0A1G2MQT8"/>
<evidence type="ECO:0000313" key="3">
    <source>
        <dbReference type="Proteomes" id="UP000177943"/>
    </source>
</evidence>
<evidence type="ECO:0000313" key="2">
    <source>
        <dbReference type="EMBL" id="OHA26223.1"/>
    </source>
</evidence>
<sequence>MTTFFAIITFLIYLATVFYAGYFTGVLVKENALRDTKKLTLASIVWAISIIAYFFLQSLFTPLIALSVSFFVSFVILGVGALLGVFVAIFIDKHLFNEAVAVVLEGAEIVSEMFNGEK</sequence>
<reference evidence="2 3" key="1">
    <citation type="journal article" date="2016" name="Nat. Commun.">
        <title>Thousands of microbial genomes shed light on interconnected biogeochemical processes in an aquifer system.</title>
        <authorList>
            <person name="Anantharaman K."/>
            <person name="Brown C.T."/>
            <person name="Hug L.A."/>
            <person name="Sharon I."/>
            <person name="Castelle C.J."/>
            <person name="Probst A.J."/>
            <person name="Thomas B.C."/>
            <person name="Singh A."/>
            <person name="Wilkins M.J."/>
            <person name="Karaoz U."/>
            <person name="Brodie E.L."/>
            <person name="Williams K.H."/>
            <person name="Hubbard S.S."/>
            <person name="Banfield J.F."/>
        </authorList>
    </citation>
    <scope>NUCLEOTIDE SEQUENCE [LARGE SCALE GENOMIC DNA]</scope>
</reference>
<organism evidence="2 3">
    <name type="scientific">Candidatus Taylorbacteria bacterium RIFCSPHIGHO2_02_FULL_45_35</name>
    <dbReference type="NCBI Taxonomy" id="1802311"/>
    <lineage>
        <taxon>Bacteria</taxon>
        <taxon>Candidatus Tayloriibacteriota</taxon>
    </lineage>
</organism>
<dbReference type="Proteomes" id="UP000177943">
    <property type="component" value="Unassembled WGS sequence"/>
</dbReference>
<dbReference type="EMBL" id="MHRP01000035">
    <property type="protein sequence ID" value="OHA26223.1"/>
    <property type="molecule type" value="Genomic_DNA"/>
</dbReference>
<keyword evidence="1" id="KW-0812">Transmembrane</keyword>
<feature type="transmembrane region" description="Helical" evidence="1">
    <location>
        <begin position="6"/>
        <end position="27"/>
    </location>
</feature>
<keyword evidence="1" id="KW-0472">Membrane</keyword>
<evidence type="ECO:0000256" key="1">
    <source>
        <dbReference type="SAM" id="Phobius"/>
    </source>
</evidence>
<gene>
    <name evidence="2" type="ORF">A3D56_03590</name>
</gene>